<dbReference type="Gene3D" id="3.10.450.50">
    <property type="match status" value="1"/>
</dbReference>
<evidence type="ECO:0000259" key="1">
    <source>
        <dbReference type="Pfam" id="PF12680"/>
    </source>
</evidence>
<feature type="domain" description="SnoaL-like" evidence="1">
    <location>
        <begin position="9"/>
        <end position="103"/>
    </location>
</feature>
<dbReference type="RefSeq" id="WP_146504428.1">
    <property type="nucleotide sequence ID" value="NZ_SJPG01000001.1"/>
</dbReference>
<dbReference type="SUPFAM" id="SSF54427">
    <property type="entry name" value="NTF2-like"/>
    <property type="match status" value="1"/>
</dbReference>
<reference evidence="2 3" key="1">
    <citation type="submission" date="2019-02" db="EMBL/GenBank/DDBJ databases">
        <title>Deep-cultivation of Planctomycetes and their phenomic and genomic characterization uncovers novel biology.</title>
        <authorList>
            <person name="Wiegand S."/>
            <person name="Jogler M."/>
            <person name="Boedeker C."/>
            <person name="Pinto D."/>
            <person name="Vollmers J."/>
            <person name="Rivas-Marin E."/>
            <person name="Kohn T."/>
            <person name="Peeters S.H."/>
            <person name="Heuer A."/>
            <person name="Rast P."/>
            <person name="Oberbeckmann S."/>
            <person name="Bunk B."/>
            <person name="Jeske O."/>
            <person name="Meyerdierks A."/>
            <person name="Storesund J.E."/>
            <person name="Kallscheuer N."/>
            <person name="Luecker S."/>
            <person name="Lage O.M."/>
            <person name="Pohl T."/>
            <person name="Merkel B.J."/>
            <person name="Hornburger P."/>
            <person name="Mueller R.-W."/>
            <person name="Bruemmer F."/>
            <person name="Labrenz M."/>
            <person name="Spormann A.M."/>
            <person name="Op Den Camp H."/>
            <person name="Overmann J."/>
            <person name="Amann R."/>
            <person name="Jetten M.S.M."/>
            <person name="Mascher T."/>
            <person name="Medema M.H."/>
            <person name="Devos D.P."/>
            <person name="Kaster A.-K."/>
            <person name="Ovreas L."/>
            <person name="Rohde M."/>
            <person name="Galperin M.Y."/>
            <person name="Jogler C."/>
        </authorList>
    </citation>
    <scope>NUCLEOTIDE SEQUENCE [LARGE SCALE GENOMIC DNA]</scope>
    <source>
        <strain evidence="2 3">Pan54</strain>
    </source>
</reference>
<organism evidence="2 3">
    <name type="scientific">Rubinisphaera italica</name>
    <dbReference type="NCBI Taxonomy" id="2527969"/>
    <lineage>
        <taxon>Bacteria</taxon>
        <taxon>Pseudomonadati</taxon>
        <taxon>Planctomycetota</taxon>
        <taxon>Planctomycetia</taxon>
        <taxon>Planctomycetales</taxon>
        <taxon>Planctomycetaceae</taxon>
        <taxon>Rubinisphaera</taxon>
    </lineage>
</organism>
<gene>
    <name evidence="2" type="ORF">Pan54_33310</name>
</gene>
<dbReference type="Proteomes" id="UP000316095">
    <property type="component" value="Unassembled WGS sequence"/>
</dbReference>
<dbReference type="OrthoDB" id="9812089at2"/>
<dbReference type="Pfam" id="PF12680">
    <property type="entry name" value="SnoaL_2"/>
    <property type="match status" value="1"/>
</dbReference>
<evidence type="ECO:0000313" key="2">
    <source>
        <dbReference type="EMBL" id="TWT62588.1"/>
    </source>
</evidence>
<protein>
    <submittedName>
        <fullName evidence="2">SnoaL-like polyketide cyclase</fullName>
    </submittedName>
</protein>
<dbReference type="InterPro" id="IPR032710">
    <property type="entry name" value="NTF2-like_dom_sf"/>
</dbReference>
<dbReference type="AlphaFoldDB" id="A0A5C5XIS2"/>
<dbReference type="EMBL" id="SJPG01000001">
    <property type="protein sequence ID" value="TWT62588.1"/>
    <property type="molecule type" value="Genomic_DNA"/>
</dbReference>
<keyword evidence="3" id="KW-1185">Reference proteome</keyword>
<proteinExistence type="predicted"/>
<name>A0A5C5XIS2_9PLAN</name>
<dbReference type="InterPro" id="IPR037401">
    <property type="entry name" value="SnoaL-like"/>
</dbReference>
<sequence>MGNTQTATSFMQMVTAGNIQQAYDEYVSDNFIHHNIYYPGDREALLTAMIENHEQFPSKILDIKRTISENDLVMVHSLIKLDTEHDGVAAVHIFRFENDQIAELWDMTQAIDLDSPNENGLI</sequence>
<evidence type="ECO:0000313" key="3">
    <source>
        <dbReference type="Proteomes" id="UP000316095"/>
    </source>
</evidence>
<comment type="caution">
    <text evidence="2">The sequence shown here is derived from an EMBL/GenBank/DDBJ whole genome shotgun (WGS) entry which is preliminary data.</text>
</comment>
<accession>A0A5C5XIS2</accession>